<dbReference type="Pfam" id="PF01261">
    <property type="entry name" value="AP_endonuc_2"/>
    <property type="match status" value="1"/>
</dbReference>
<dbReference type="InterPro" id="IPR006311">
    <property type="entry name" value="TAT_signal"/>
</dbReference>
<feature type="signal peptide" evidence="1">
    <location>
        <begin position="1"/>
        <end position="27"/>
    </location>
</feature>
<reference evidence="4" key="1">
    <citation type="journal article" date="2019" name="Int. J. Syst. Evol. Microbiol.">
        <title>The Global Catalogue of Microorganisms (GCM) 10K type strain sequencing project: providing services to taxonomists for standard genome sequencing and annotation.</title>
        <authorList>
            <consortium name="The Broad Institute Genomics Platform"/>
            <consortium name="The Broad Institute Genome Sequencing Center for Infectious Disease"/>
            <person name="Wu L."/>
            <person name="Ma J."/>
        </authorList>
    </citation>
    <scope>NUCLEOTIDE SEQUENCE [LARGE SCALE GENOMIC DNA]</scope>
    <source>
        <strain evidence="4">KCTC 23984</strain>
    </source>
</reference>
<dbReference type="InterPro" id="IPR036237">
    <property type="entry name" value="Xyl_isomerase-like_sf"/>
</dbReference>
<dbReference type="EMBL" id="JBHUOX010000044">
    <property type="protein sequence ID" value="MFD3003822.1"/>
    <property type="molecule type" value="Genomic_DNA"/>
</dbReference>
<evidence type="ECO:0000259" key="2">
    <source>
        <dbReference type="Pfam" id="PF01261"/>
    </source>
</evidence>
<comment type="caution">
    <text evidence="3">The sequence shown here is derived from an EMBL/GenBank/DDBJ whole genome shotgun (WGS) entry which is preliminary data.</text>
</comment>
<dbReference type="GO" id="GO:0016853">
    <property type="term" value="F:isomerase activity"/>
    <property type="evidence" value="ECO:0007669"/>
    <property type="project" value="UniProtKB-KW"/>
</dbReference>
<keyword evidence="4" id="KW-1185">Reference proteome</keyword>
<evidence type="ECO:0000256" key="1">
    <source>
        <dbReference type="SAM" id="SignalP"/>
    </source>
</evidence>
<protein>
    <submittedName>
        <fullName evidence="3">Sugar phosphate isomerase/epimerase family protein</fullName>
    </submittedName>
</protein>
<keyword evidence="3" id="KW-0413">Isomerase</keyword>
<accession>A0ABW6C3U0</accession>
<dbReference type="RefSeq" id="WP_377491961.1">
    <property type="nucleotide sequence ID" value="NZ_JBHUOX010000044.1"/>
</dbReference>
<dbReference type="InterPro" id="IPR013022">
    <property type="entry name" value="Xyl_isomerase-like_TIM-brl"/>
</dbReference>
<feature type="chain" id="PRO_5046952450" evidence="1">
    <location>
        <begin position="28"/>
        <end position="341"/>
    </location>
</feature>
<dbReference type="PANTHER" id="PTHR12110">
    <property type="entry name" value="HYDROXYPYRUVATE ISOMERASE"/>
    <property type="match status" value="1"/>
</dbReference>
<evidence type="ECO:0000313" key="3">
    <source>
        <dbReference type="EMBL" id="MFD3003822.1"/>
    </source>
</evidence>
<name>A0ABW6C3U0_9BACT</name>
<gene>
    <name evidence="3" type="ORF">ACFS7Z_25930</name>
</gene>
<dbReference type="Gene3D" id="3.20.20.150">
    <property type="entry name" value="Divalent-metal-dependent TIM barrel enzymes"/>
    <property type="match status" value="1"/>
</dbReference>
<dbReference type="PROSITE" id="PS51318">
    <property type="entry name" value="TAT"/>
    <property type="match status" value="1"/>
</dbReference>
<sequence>MYERRTFLKNATALAAAGMLPASNAWGAAGAPTQKKIGIQTYSIRRQLKQDMVGSLKALKHIGFSHVELYGYEQQDKRGAVLGYSLKEYRKMLDDIGLEPTSSHLEPPLKSFYKFGDGGGTGKGARSIQIETYTRENASTVLEFWKRAIADHHELGVPVMVQPAMPLVHTPDDAKLVCDVFNQTGELAREANMRWGYHNHSAEFERIGAKRGEDWSPEMEITHDSYPSEIFYDFLLTNTDPSLVFFEMDVYWAVMGQCDPVAYFRRYPGRFPLLHIKDRDVLGSTGFMNFENIFKAGYASGGLERYYVELEYPNPATSASPSQLESVRKSYEYVANSAFVK</sequence>
<proteinExistence type="predicted"/>
<dbReference type="SUPFAM" id="SSF51658">
    <property type="entry name" value="Xylose isomerase-like"/>
    <property type="match status" value="1"/>
</dbReference>
<dbReference type="InterPro" id="IPR050312">
    <property type="entry name" value="IolE/XylAMocC-like"/>
</dbReference>
<dbReference type="Proteomes" id="UP001597641">
    <property type="component" value="Unassembled WGS sequence"/>
</dbReference>
<keyword evidence="1" id="KW-0732">Signal</keyword>
<dbReference type="PANTHER" id="PTHR12110:SF41">
    <property type="entry name" value="INOSOSE DEHYDRATASE"/>
    <property type="match status" value="1"/>
</dbReference>
<feature type="domain" description="Xylose isomerase-like TIM barrel" evidence="2">
    <location>
        <begin position="57"/>
        <end position="316"/>
    </location>
</feature>
<organism evidence="3 4">
    <name type="scientific">Pontibacter toksunensis</name>
    <dbReference type="NCBI Taxonomy" id="1332631"/>
    <lineage>
        <taxon>Bacteria</taxon>
        <taxon>Pseudomonadati</taxon>
        <taxon>Bacteroidota</taxon>
        <taxon>Cytophagia</taxon>
        <taxon>Cytophagales</taxon>
        <taxon>Hymenobacteraceae</taxon>
        <taxon>Pontibacter</taxon>
    </lineage>
</organism>
<evidence type="ECO:0000313" key="4">
    <source>
        <dbReference type="Proteomes" id="UP001597641"/>
    </source>
</evidence>